<dbReference type="NCBIfam" id="TIGR00560">
    <property type="entry name" value="pgsA"/>
    <property type="match status" value="1"/>
</dbReference>
<dbReference type="PIRSF" id="PIRSF000847">
    <property type="entry name" value="Phos_ph_gly_syn"/>
    <property type="match status" value="1"/>
</dbReference>
<dbReference type="Pfam" id="PF01066">
    <property type="entry name" value="CDP-OH_P_transf"/>
    <property type="match status" value="1"/>
</dbReference>
<dbReference type="GO" id="GO:0008444">
    <property type="term" value="F:CDP-diacylglycerol-glycerol-3-phosphate 3-phosphatidyltransferase activity"/>
    <property type="evidence" value="ECO:0007669"/>
    <property type="project" value="UniProtKB-UniRule"/>
</dbReference>
<keyword evidence="10" id="KW-0443">Lipid metabolism</keyword>
<evidence type="ECO:0000256" key="2">
    <source>
        <dbReference type="ARBA" id="ARBA00005042"/>
    </source>
</evidence>
<evidence type="ECO:0000256" key="14">
    <source>
        <dbReference type="ARBA" id="ARBA00048586"/>
    </source>
</evidence>
<sequence length="209" mass="23278">MNLANKLTIARICMVPVFILFMELGGFYNNVLALAVFCAASITDMLDGQIARRNKAVTSLGIFLDPIADKLLVCAAFIYFVNIPILGIAAWMVIIIIGREFIITGLRSIAAVRNVMLPADKSGKFKTVLQMIVIIVTIVILIVREALFEFAGLTLAALRLYDFGSYAALALIMEKMPFWITLAAVILTIYSGINYILKYRKLFSEKWIK</sequence>
<comment type="pathway">
    <text evidence="2">Phospholipid metabolism; phosphatidylglycerol biosynthesis; phosphatidylglycerol from CDP-diacylglycerol: step 1/2.</text>
</comment>
<keyword evidence="11 17" id="KW-0472">Membrane</keyword>
<name>A0A1E5IGE1_ENDTX</name>
<dbReference type="EC" id="2.7.8.5" evidence="4 15"/>
<dbReference type="InterPro" id="IPR000462">
    <property type="entry name" value="CDP-OH_P_trans"/>
</dbReference>
<dbReference type="Proteomes" id="UP000095237">
    <property type="component" value="Unassembled WGS sequence"/>
</dbReference>
<dbReference type="Gene3D" id="1.20.120.1760">
    <property type="match status" value="1"/>
</dbReference>
<evidence type="ECO:0000256" key="5">
    <source>
        <dbReference type="ARBA" id="ARBA00014944"/>
    </source>
</evidence>
<dbReference type="PANTHER" id="PTHR14269">
    <property type="entry name" value="CDP-DIACYLGLYCEROL--GLYCEROL-3-PHOSPHATE 3-PHOSPHATIDYLTRANSFERASE-RELATED"/>
    <property type="match status" value="1"/>
</dbReference>
<feature type="transmembrane region" description="Helical" evidence="17">
    <location>
        <begin position="178"/>
        <end position="197"/>
    </location>
</feature>
<keyword evidence="12" id="KW-0594">Phospholipid biosynthesis</keyword>
<dbReference type="EMBL" id="LNVX01000655">
    <property type="protein sequence ID" value="OEG69569.1"/>
    <property type="molecule type" value="Genomic_DNA"/>
</dbReference>
<keyword evidence="9 17" id="KW-1133">Transmembrane helix</keyword>
<keyword evidence="8 17" id="KW-0812">Transmembrane</keyword>
<comment type="similarity">
    <text evidence="3 16">Belongs to the CDP-alcohol phosphatidyltransferase class-I family.</text>
</comment>
<evidence type="ECO:0000256" key="13">
    <source>
        <dbReference type="ARBA" id="ARBA00023264"/>
    </source>
</evidence>
<dbReference type="PANTHER" id="PTHR14269:SF62">
    <property type="entry name" value="CDP-DIACYLGLYCEROL--GLYCEROL-3-PHOSPHATE 3-PHOSPHATIDYLTRANSFERASE 1, CHLOROPLASTIC"/>
    <property type="match status" value="1"/>
</dbReference>
<comment type="catalytic activity">
    <reaction evidence="14">
        <text>a CDP-1,2-diacyl-sn-glycerol + sn-glycerol 3-phosphate = a 1,2-diacyl-sn-glycero-3-phospho-(1'-sn-glycero-3'-phosphate) + CMP + H(+)</text>
        <dbReference type="Rhea" id="RHEA:12593"/>
        <dbReference type="ChEBI" id="CHEBI:15378"/>
        <dbReference type="ChEBI" id="CHEBI:57597"/>
        <dbReference type="ChEBI" id="CHEBI:58332"/>
        <dbReference type="ChEBI" id="CHEBI:60110"/>
        <dbReference type="ChEBI" id="CHEBI:60377"/>
        <dbReference type="EC" id="2.7.8.5"/>
    </reaction>
</comment>
<dbReference type="InterPro" id="IPR050324">
    <property type="entry name" value="CDP-alcohol_PTase-I"/>
</dbReference>
<comment type="subcellular location">
    <subcellularLocation>
        <location evidence="1">Membrane</location>
        <topology evidence="1">Multi-pass membrane protein</topology>
    </subcellularLocation>
</comment>
<evidence type="ECO:0000313" key="18">
    <source>
        <dbReference type="EMBL" id="OEG69569.1"/>
    </source>
</evidence>
<dbReference type="PROSITE" id="PS00379">
    <property type="entry name" value="CDP_ALCOHOL_P_TRANSF"/>
    <property type="match status" value="1"/>
</dbReference>
<keyword evidence="7 16" id="KW-0808">Transferase</keyword>
<keyword evidence="6" id="KW-0444">Lipid biosynthesis</keyword>
<evidence type="ECO:0000256" key="7">
    <source>
        <dbReference type="ARBA" id="ARBA00022679"/>
    </source>
</evidence>
<dbReference type="AlphaFoldDB" id="A0A1E5IGE1"/>
<evidence type="ECO:0000256" key="4">
    <source>
        <dbReference type="ARBA" id="ARBA00013170"/>
    </source>
</evidence>
<keyword evidence="19" id="KW-1185">Reference proteome</keyword>
<evidence type="ECO:0000256" key="17">
    <source>
        <dbReference type="SAM" id="Phobius"/>
    </source>
</evidence>
<gene>
    <name evidence="18" type="ORF">ATZ36_08775</name>
</gene>
<keyword evidence="13" id="KW-1208">Phospholipid metabolism</keyword>
<organism evidence="18 19">
    <name type="scientific">Endomicrobium trichonymphae</name>
    <dbReference type="NCBI Taxonomy" id="1408204"/>
    <lineage>
        <taxon>Bacteria</taxon>
        <taxon>Pseudomonadati</taxon>
        <taxon>Elusimicrobiota</taxon>
        <taxon>Endomicrobiia</taxon>
        <taxon>Endomicrobiales</taxon>
        <taxon>Endomicrobiaceae</taxon>
        <taxon>Candidatus Endomicrobiellum</taxon>
    </lineage>
</organism>
<evidence type="ECO:0000256" key="1">
    <source>
        <dbReference type="ARBA" id="ARBA00004141"/>
    </source>
</evidence>
<evidence type="ECO:0000256" key="11">
    <source>
        <dbReference type="ARBA" id="ARBA00023136"/>
    </source>
</evidence>
<dbReference type="InterPro" id="IPR043130">
    <property type="entry name" value="CDP-OH_PTrfase_TM_dom"/>
</dbReference>
<feature type="transmembrane region" description="Helical" evidence="17">
    <location>
        <begin position="125"/>
        <end position="143"/>
    </location>
</feature>
<evidence type="ECO:0000256" key="9">
    <source>
        <dbReference type="ARBA" id="ARBA00022989"/>
    </source>
</evidence>
<dbReference type="InterPro" id="IPR004570">
    <property type="entry name" value="Phosphatidylglycerol_P_synth"/>
</dbReference>
<protein>
    <recommendedName>
        <fullName evidence="5 15">CDP-diacylglycerol--glycerol-3-phosphate 3-phosphatidyltransferase</fullName>
        <ecNumber evidence="4 15">2.7.8.5</ecNumber>
    </recommendedName>
</protein>
<accession>A0A1E5IGE1</accession>
<evidence type="ECO:0000256" key="3">
    <source>
        <dbReference type="ARBA" id="ARBA00010441"/>
    </source>
</evidence>
<comment type="caution">
    <text evidence="18">The sequence shown here is derived from an EMBL/GenBank/DDBJ whole genome shotgun (WGS) entry which is preliminary data.</text>
</comment>
<feature type="transmembrane region" description="Helical" evidence="17">
    <location>
        <begin position="71"/>
        <end position="97"/>
    </location>
</feature>
<evidence type="ECO:0000256" key="8">
    <source>
        <dbReference type="ARBA" id="ARBA00022692"/>
    </source>
</evidence>
<evidence type="ECO:0000313" key="19">
    <source>
        <dbReference type="Proteomes" id="UP000095237"/>
    </source>
</evidence>
<evidence type="ECO:0000256" key="12">
    <source>
        <dbReference type="ARBA" id="ARBA00023209"/>
    </source>
</evidence>
<dbReference type="GO" id="GO:0046474">
    <property type="term" value="P:glycerophospholipid biosynthetic process"/>
    <property type="evidence" value="ECO:0007669"/>
    <property type="project" value="TreeGrafter"/>
</dbReference>
<evidence type="ECO:0000256" key="10">
    <source>
        <dbReference type="ARBA" id="ARBA00023098"/>
    </source>
</evidence>
<evidence type="ECO:0000256" key="15">
    <source>
        <dbReference type="NCBIfam" id="TIGR00560"/>
    </source>
</evidence>
<proteinExistence type="inferred from homology"/>
<evidence type="ECO:0000256" key="6">
    <source>
        <dbReference type="ARBA" id="ARBA00022516"/>
    </source>
</evidence>
<feature type="transmembrane region" description="Helical" evidence="17">
    <location>
        <begin position="7"/>
        <end position="25"/>
    </location>
</feature>
<dbReference type="InterPro" id="IPR048254">
    <property type="entry name" value="CDP_ALCOHOL_P_TRANSF_CS"/>
</dbReference>
<reference evidence="18 19" key="1">
    <citation type="submission" date="2015-11" db="EMBL/GenBank/DDBJ databases">
        <title>Evidence for parallel genomic evolution in an endosymbiosis of termite gut flagellates.</title>
        <authorList>
            <person name="Zheng H."/>
        </authorList>
    </citation>
    <scope>NUCLEOTIDE SEQUENCE [LARGE SCALE GENOMIC DNA]</scope>
    <source>
        <strain evidence="18 19">CET450</strain>
    </source>
</reference>
<evidence type="ECO:0000256" key="16">
    <source>
        <dbReference type="RuleBase" id="RU003750"/>
    </source>
</evidence>
<dbReference type="GO" id="GO:0016020">
    <property type="term" value="C:membrane"/>
    <property type="evidence" value="ECO:0007669"/>
    <property type="project" value="UniProtKB-SubCell"/>
</dbReference>